<feature type="domain" description="Decaheme cytochrome c component MtrC/MtrF" evidence="4">
    <location>
        <begin position="67"/>
        <end position="171"/>
    </location>
</feature>
<feature type="chain" id="PRO_5041405513" evidence="3">
    <location>
        <begin position="24"/>
        <end position="726"/>
    </location>
</feature>
<dbReference type="Proteomes" id="UP001157439">
    <property type="component" value="Unassembled WGS sequence"/>
</dbReference>
<dbReference type="SUPFAM" id="SSF48695">
    <property type="entry name" value="Multiheme cytochromes"/>
    <property type="match status" value="1"/>
</dbReference>
<feature type="region of interest" description="Disordered" evidence="2">
    <location>
        <begin position="24"/>
        <end position="50"/>
    </location>
</feature>
<dbReference type="Gene3D" id="3.90.10.10">
    <property type="entry name" value="Cytochrome C3"/>
    <property type="match status" value="1"/>
</dbReference>
<evidence type="ECO:0000256" key="3">
    <source>
        <dbReference type="SAM" id="SignalP"/>
    </source>
</evidence>
<dbReference type="InterPro" id="IPR020014">
    <property type="entry name" value="Decahaem_cyt-c_OmcA/MtrC"/>
</dbReference>
<dbReference type="AlphaFoldDB" id="A0AA37WXD6"/>
<dbReference type="CDD" id="cd08168">
    <property type="entry name" value="Cytochrom_C3"/>
    <property type="match status" value="1"/>
</dbReference>
<dbReference type="GO" id="GO:0016491">
    <property type="term" value="F:oxidoreductase activity"/>
    <property type="evidence" value="ECO:0007669"/>
    <property type="project" value="TreeGrafter"/>
</dbReference>
<evidence type="ECO:0000256" key="1">
    <source>
        <dbReference type="ARBA" id="ARBA00022729"/>
    </source>
</evidence>
<organism evidence="6 7">
    <name type="scientific">Paraferrimonas haliotis</name>
    <dbReference type="NCBI Taxonomy" id="2013866"/>
    <lineage>
        <taxon>Bacteria</taxon>
        <taxon>Pseudomonadati</taxon>
        <taxon>Pseudomonadota</taxon>
        <taxon>Gammaproteobacteria</taxon>
        <taxon>Alteromonadales</taxon>
        <taxon>Ferrimonadaceae</taxon>
        <taxon>Paraferrimonas</taxon>
    </lineage>
</organism>
<dbReference type="PANTHER" id="PTHR35038:SF6">
    <property type="entry name" value="SURFACE LOCALIZED DECAHEME CYTOCHROME C LIPOPROTEIN"/>
    <property type="match status" value="1"/>
</dbReference>
<evidence type="ECO:0000256" key="2">
    <source>
        <dbReference type="SAM" id="MobiDB-lite"/>
    </source>
</evidence>
<dbReference type="PANTHER" id="PTHR35038">
    <property type="entry name" value="DISSIMILATORY SULFITE REDUCTASE SIRA"/>
    <property type="match status" value="1"/>
</dbReference>
<dbReference type="Pfam" id="PF22111">
    <property type="entry name" value="MtrC-MtrF_N"/>
    <property type="match status" value="1"/>
</dbReference>
<name>A0AA37WXD6_9GAMM</name>
<evidence type="ECO:0000259" key="4">
    <source>
        <dbReference type="Pfam" id="PF22111"/>
    </source>
</evidence>
<keyword evidence="7" id="KW-1185">Reference proteome</keyword>
<gene>
    <name evidence="6" type="primary">mtrF_1</name>
    <name evidence="6" type="ORF">GCM10007894_13360</name>
</gene>
<dbReference type="EMBL" id="BSPO01000002">
    <property type="protein sequence ID" value="GLS83359.1"/>
    <property type="molecule type" value="Genomic_DNA"/>
</dbReference>
<feature type="domain" description="Outer membrane cytochrome MtrC/MtrF-like" evidence="5">
    <location>
        <begin position="525"/>
        <end position="724"/>
    </location>
</feature>
<feature type="domain" description="Outer membrane cytochrome MtrC/MtrF-like" evidence="5">
    <location>
        <begin position="189"/>
        <end position="329"/>
    </location>
</feature>
<feature type="signal peptide" evidence="3">
    <location>
        <begin position="1"/>
        <end position="23"/>
    </location>
</feature>
<keyword evidence="1 3" id="KW-0732">Signal</keyword>
<protein>
    <submittedName>
        <fullName evidence="6">Cytochrome c</fullName>
    </submittedName>
</protein>
<dbReference type="PROSITE" id="PS51257">
    <property type="entry name" value="PROKAR_LIPOPROTEIN"/>
    <property type="match status" value="1"/>
</dbReference>
<accession>A0AA37WXD6</accession>
<sequence length="726" mass="78298">MSFKQKALATTVAMALFGLGACGSDGKDGPQGPQGPEGPQGPGAPEVPNHATSAESLNLEYLEAGIDADGIRTTTFKLTNEQGQTVVGLPRVRFLSSQLAMTDAGYSERQSFGYPRCETGEDGCLVDHGDGTYTVTATPENADKYDASLPQRFMVRVESNIGIPGIGPVPDIMPEYDFMVDGSDLTATRAMVATESCNACHTDIAYARYDTYDRSPHYANNVEACSTCHSPDGQERRGIFVQRAHRWHSGLPTNTHVTAAYDCTSCHVTDATEELPNGAEWLAPTANIQSCLGCHGDGDTYPRTEYTHSFGSTMTDSCTNCHSTAQQDHVDRVAARTNARNAFSVNVTDVAVAPMTSDRGGNSYNTAEVTVTLTILDSEGMPVTQAPNESQLFNAMRITAAWDADAGYRMLTTETKADGSLGRLADHSVNYRVEGIAPTTSVPAEGKYTYVISGQLEDDNTKNNTGLIIPSNTDMAVGVLAVEAQVKADEKTGVPAMDGKLVERIRSTTAFFDMNGLVDDSMKRRQVVSNENCASCHGDQAYGMHTRRNDLEQQCVACHNVNMAQWDKTFKAKGVAPEDTVVDHFAWNTYVHALHAQNRAEQNLDETEAKRVFKYPARLNDCAQCHVDGSVNLVAIETTGALITRHDMTADSDFFATSPAAATCYSCHNGEAAKAHMIHSGAATFEKMIDATNATFDGDVVVDAKLPRESCSVCHSEANIAEKHSF</sequence>
<dbReference type="RefSeq" id="WP_095499826.1">
    <property type="nucleotide sequence ID" value="NZ_BSPO01000002.1"/>
</dbReference>
<dbReference type="InterPro" id="IPR051829">
    <property type="entry name" value="Multiheme_Cytochr_ET"/>
</dbReference>
<dbReference type="Pfam" id="PF22113">
    <property type="entry name" value="Mtrc-MtrF_II-IV_dom"/>
    <property type="match status" value="2"/>
</dbReference>
<dbReference type="NCBIfam" id="TIGR03507">
    <property type="entry name" value="decahem_SO1788"/>
    <property type="match status" value="1"/>
</dbReference>
<proteinExistence type="predicted"/>
<evidence type="ECO:0000313" key="6">
    <source>
        <dbReference type="EMBL" id="GLS83359.1"/>
    </source>
</evidence>
<reference evidence="6 7" key="1">
    <citation type="journal article" date="2014" name="Int. J. Syst. Evol. Microbiol.">
        <title>Complete genome sequence of Corynebacterium casei LMG S-19264T (=DSM 44701T), isolated from a smear-ripened cheese.</title>
        <authorList>
            <consortium name="US DOE Joint Genome Institute (JGI-PGF)"/>
            <person name="Walter F."/>
            <person name="Albersmeier A."/>
            <person name="Kalinowski J."/>
            <person name="Ruckert C."/>
        </authorList>
    </citation>
    <scope>NUCLEOTIDE SEQUENCE [LARGE SCALE GENOMIC DNA]</scope>
    <source>
        <strain evidence="6 7">NBRC 112785</strain>
    </source>
</reference>
<evidence type="ECO:0000259" key="5">
    <source>
        <dbReference type="Pfam" id="PF22113"/>
    </source>
</evidence>
<comment type="caution">
    <text evidence="6">The sequence shown here is derived from an EMBL/GenBank/DDBJ whole genome shotgun (WGS) entry which is preliminary data.</text>
</comment>
<dbReference type="InterPro" id="IPR054337">
    <property type="entry name" value="Mtrc-MtrF-like_dom_II/IV"/>
</dbReference>
<dbReference type="InterPro" id="IPR036280">
    <property type="entry name" value="Multihaem_cyt_sf"/>
</dbReference>
<evidence type="ECO:0000313" key="7">
    <source>
        <dbReference type="Proteomes" id="UP001157439"/>
    </source>
</evidence>
<dbReference type="Gene3D" id="1.10.720.180">
    <property type="match status" value="2"/>
</dbReference>
<dbReference type="InterPro" id="IPR054334">
    <property type="entry name" value="MtrC-MtrF_dom_I"/>
</dbReference>